<feature type="transmembrane region" description="Helical" evidence="5">
    <location>
        <begin position="327"/>
        <end position="346"/>
    </location>
</feature>
<feature type="transmembrane region" description="Helical" evidence="5">
    <location>
        <begin position="353"/>
        <end position="372"/>
    </location>
</feature>
<feature type="transmembrane region" description="Helical" evidence="5">
    <location>
        <begin position="433"/>
        <end position="451"/>
    </location>
</feature>
<keyword evidence="3 5" id="KW-1133">Transmembrane helix</keyword>
<dbReference type="CDD" id="cd13128">
    <property type="entry name" value="MATE_Wzx_like"/>
    <property type="match status" value="1"/>
</dbReference>
<feature type="transmembrane region" description="Helical" evidence="5">
    <location>
        <begin position="409"/>
        <end position="427"/>
    </location>
</feature>
<dbReference type="InterPro" id="IPR002797">
    <property type="entry name" value="Polysacc_synth"/>
</dbReference>
<keyword evidence="4 5" id="KW-0472">Membrane</keyword>
<dbReference type="EMBL" id="NOZP01000080">
    <property type="protein sequence ID" value="OYD15885.1"/>
    <property type="molecule type" value="Genomic_DNA"/>
</dbReference>
<evidence type="ECO:0000256" key="2">
    <source>
        <dbReference type="ARBA" id="ARBA00022692"/>
    </source>
</evidence>
<feature type="transmembrane region" description="Helical" evidence="5">
    <location>
        <begin position="139"/>
        <end position="159"/>
    </location>
</feature>
<dbReference type="PANTHER" id="PTHR43424:SF1">
    <property type="entry name" value="LOCUS PUTATIVE PROTEIN 1-RELATED"/>
    <property type="match status" value="1"/>
</dbReference>
<evidence type="ECO:0000256" key="5">
    <source>
        <dbReference type="SAM" id="Phobius"/>
    </source>
</evidence>
<feature type="transmembrane region" description="Helical" evidence="5">
    <location>
        <begin position="210"/>
        <end position="234"/>
    </location>
</feature>
<feature type="transmembrane region" description="Helical" evidence="5">
    <location>
        <begin position="165"/>
        <end position="189"/>
    </location>
</feature>
<evidence type="ECO:0000313" key="6">
    <source>
        <dbReference type="EMBL" id="OYD15885.1"/>
    </source>
</evidence>
<reference evidence="6 7" key="1">
    <citation type="submission" date="2017-07" db="EMBL/GenBank/DDBJ databases">
        <title>Recovery of genomes from metagenomes via a dereplication, aggregation, and scoring strategy.</title>
        <authorList>
            <person name="Sieber C.M."/>
            <person name="Probst A.J."/>
            <person name="Sharrar A."/>
            <person name="Thomas B.C."/>
            <person name="Hess M."/>
            <person name="Tringe S.G."/>
            <person name="Banfield J.F."/>
        </authorList>
    </citation>
    <scope>NUCLEOTIDE SEQUENCE [LARGE SCALE GENOMIC DNA]</scope>
    <source>
        <strain evidence="6">JGI_Cruoil_03_51_56</strain>
    </source>
</reference>
<evidence type="ECO:0000256" key="3">
    <source>
        <dbReference type="ARBA" id="ARBA00022989"/>
    </source>
</evidence>
<comment type="caution">
    <text evidence="6">The sequence shown here is derived from an EMBL/GenBank/DDBJ whole genome shotgun (WGS) entry which is preliminary data.</text>
</comment>
<dbReference type="AlphaFoldDB" id="A0A235BWH3"/>
<name>A0A235BWH3_UNCW3</name>
<keyword evidence="2 5" id="KW-0812">Transmembrane</keyword>
<dbReference type="Proteomes" id="UP000215559">
    <property type="component" value="Unassembled WGS sequence"/>
</dbReference>
<accession>A0A235BWH3</accession>
<dbReference type="InterPro" id="IPR052556">
    <property type="entry name" value="PolySynth_Transporter"/>
</dbReference>
<dbReference type="GO" id="GO:0016020">
    <property type="term" value="C:membrane"/>
    <property type="evidence" value="ECO:0007669"/>
    <property type="project" value="UniProtKB-SubCell"/>
</dbReference>
<feature type="transmembrane region" description="Helical" evidence="5">
    <location>
        <begin position="82"/>
        <end position="103"/>
    </location>
</feature>
<dbReference type="Pfam" id="PF01943">
    <property type="entry name" value="Polysacc_synt"/>
    <property type="match status" value="1"/>
</dbReference>
<comment type="subcellular location">
    <subcellularLocation>
        <location evidence="1">Membrane</location>
        <topology evidence="1">Multi-pass membrane protein</topology>
    </subcellularLocation>
</comment>
<evidence type="ECO:0000313" key="7">
    <source>
        <dbReference type="Proteomes" id="UP000215559"/>
    </source>
</evidence>
<organism evidence="6 7">
    <name type="scientific">candidate division WOR-3 bacterium JGI_Cruoil_03_51_56</name>
    <dbReference type="NCBI Taxonomy" id="1973747"/>
    <lineage>
        <taxon>Bacteria</taxon>
        <taxon>Bacteria division WOR-3</taxon>
    </lineage>
</organism>
<proteinExistence type="predicted"/>
<feature type="transmembrane region" description="Helical" evidence="5">
    <location>
        <begin position="109"/>
        <end position="127"/>
    </location>
</feature>
<sequence>MRRSARNASFLFCGEIGARFLGFLVAAILARRLGIAGFGQIGFAMSIMAYGVIVSKFGFLTIGIRESARDRKAIPGLVNNIISLRMILSIIAVVGIFIFALLVRKEASVKWLLAVFSLCVIAQSFLLEWVFTGIERMEYIAIARVLTNSAYFGLIIALVRSPKQIIMVPIALIIATLLGASVLLVPYVRRFGWLKPKFNRTAWKLLAGKAWPIGIASVLSQLYINFGIVGLALFTTDYETGIYTAAFRLVIFLLMLDRIFQAVFFPVVSRYFREHQDKLPELIGTALRIILAGCLPVSTGVMLLGKPVVLLVFGHNYLSSVSVLQPLVWFLPLSLLSSLAGYSLLAAGRERRFARNTAIGVAIALLLTVIGIGQWGALGAAVAMLIGEACILCLMGYDSLRMVKPKINWHFVIPLLACIPMSVVLVSLRDWNWVIAALVSGVTYIGLLFLGKGITSDDLGLVK</sequence>
<protein>
    <submittedName>
        <fullName evidence="6">Uncharacterized protein</fullName>
    </submittedName>
</protein>
<feature type="transmembrane region" description="Helical" evidence="5">
    <location>
        <begin position="246"/>
        <end position="268"/>
    </location>
</feature>
<feature type="transmembrane region" description="Helical" evidence="5">
    <location>
        <begin position="289"/>
        <end position="315"/>
    </location>
</feature>
<evidence type="ECO:0000256" key="4">
    <source>
        <dbReference type="ARBA" id="ARBA00023136"/>
    </source>
</evidence>
<dbReference type="PANTHER" id="PTHR43424">
    <property type="entry name" value="LOCUS PUTATIVE PROTEIN 1-RELATED"/>
    <property type="match status" value="1"/>
</dbReference>
<evidence type="ECO:0000256" key="1">
    <source>
        <dbReference type="ARBA" id="ARBA00004141"/>
    </source>
</evidence>
<feature type="transmembrane region" description="Helical" evidence="5">
    <location>
        <begin position="7"/>
        <end position="29"/>
    </location>
</feature>
<feature type="transmembrane region" description="Helical" evidence="5">
    <location>
        <begin position="41"/>
        <end position="62"/>
    </location>
</feature>
<gene>
    <name evidence="6" type="ORF">CH330_04320</name>
</gene>